<dbReference type="GO" id="GO:0046983">
    <property type="term" value="F:protein dimerization activity"/>
    <property type="evidence" value="ECO:0007669"/>
    <property type="project" value="InterPro"/>
</dbReference>
<evidence type="ECO:0000256" key="3">
    <source>
        <dbReference type="ARBA" id="ARBA00004496"/>
    </source>
</evidence>
<dbReference type="eggNOG" id="COG4585">
    <property type="taxonomic scope" value="Bacteria"/>
</dbReference>
<evidence type="ECO:0000256" key="2">
    <source>
        <dbReference type="ARBA" id="ARBA00001966"/>
    </source>
</evidence>
<evidence type="ECO:0000256" key="16">
    <source>
        <dbReference type="ARBA" id="ARBA00023014"/>
    </source>
</evidence>
<dbReference type="GO" id="GO:0005524">
    <property type="term" value="F:ATP binding"/>
    <property type="evidence" value="ECO:0007669"/>
    <property type="project" value="UniProtKB-KW"/>
</dbReference>
<comment type="function">
    <text evidence="17">Member of the two-component regulatory system NreB/NreC involved in the control of dissimilatory nitrate/nitrite reduction in response to oxygen. NreB functions as a direct oxygen sensor histidine kinase which is autophosphorylated, in the absence of oxygen, probably at the conserved histidine residue, and transfers its phosphate group probably to a conserved aspartate residue of NreC. NreB/NreC activates the expression of the nitrate (narGHJI) and nitrite (nir) reductase operons, as well as the putative nitrate transporter gene narT.</text>
</comment>
<dbReference type="KEGG" id="dsy:DSY0339"/>
<comment type="catalytic activity">
    <reaction evidence="1">
        <text>ATP + protein L-histidine = ADP + protein N-phospho-L-histidine.</text>
        <dbReference type="EC" id="2.7.13.3"/>
    </reaction>
</comment>
<dbReference type="GO" id="GO:0051539">
    <property type="term" value="F:4 iron, 4 sulfur cluster binding"/>
    <property type="evidence" value="ECO:0007669"/>
    <property type="project" value="UniProtKB-KW"/>
</dbReference>
<evidence type="ECO:0000256" key="11">
    <source>
        <dbReference type="ARBA" id="ARBA00022741"/>
    </source>
</evidence>
<dbReference type="Pfam" id="PF02518">
    <property type="entry name" value="HATPase_c"/>
    <property type="match status" value="1"/>
</dbReference>
<keyword evidence="8 19" id="KW-0597">Phosphoprotein</keyword>
<dbReference type="InterPro" id="IPR036890">
    <property type="entry name" value="HATPase_C_sf"/>
</dbReference>
<dbReference type="STRING" id="138119.DSY0339"/>
<feature type="domain" description="PAS" evidence="21">
    <location>
        <begin position="40"/>
        <end position="82"/>
    </location>
</feature>
<evidence type="ECO:0000256" key="19">
    <source>
        <dbReference type="PIRSR" id="PIRSR037432-51"/>
    </source>
</evidence>
<dbReference type="PANTHER" id="PTHR24421">
    <property type="entry name" value="NITRATE/NITRITE SENSOR PROTEIN NARX-RELATED"/>
    <property type="match status" value="1"/>
</dbReference>
<keyword evidence="6" id="KW-0004">4Fe-4S</keyword>
<dbReference type="PROSITE" id="PS50112">
    <property type="entry name" value="PAS"/>
    <property type="match status" value="1"/>
</dbReference>
<evidence type="ECO:0000259" key="20">
    <source>
        <dbReference type="PROSITE" id="PS50109"/>
    </source>
</evidence>
<dbReference type="GO" id="GO:0000155">
    <property type="term" value="F:phosphorelay sensor kinase activity"/>
    <property type="evidence" value="ECO:0007669"/>
    <property type="project" value="InterPro"/>
</dbReference>
<evidence type="ECO:0000256" key="6">
    <source>
        <dbReference type="ARBA" id="ARBA00022485"/>
    </source>
</evidence>
<keyword evidence="15" id="KW-0902">Two-component regulatory system</keyword>
<evidence type="ECO:0000256" key="1">
    <source>
        <dbReference type="ARBA" id="ARBA00000085"/>
    </source>
</evidence>
<keyword evidence="10" id="KW-0479">Metal-binding</keyword>
<feature type="domain" description="Histidine kinase" evidence="20">
    <location>
        <begin position="176"/>
        <end position="364"/>
    </location>
</feature>
<evidence type="ECO:0000256" key="14">
    <source>
        <dbReference type="ARBA" id="ARBA00023004"/>
    </source>
</evidence>
<keyword evidence="13" id="KW-0067">ATP-binding</keyword>
<comment type="cofactor">
    <cofactor evidence="2">
        <name>[4Fe-4S] cluster</name>
        <dbReference type="ChEBI" id="CHEBI:49883"/>
    </cofactor>
</comment>
<reference evidence="22 23" key="1">
    <citation type="journal article" date="2006" name="J. Bacteriol.">
        <title>Complete genome sequence of the dehalorespiring bacterium Desulfitobacterium hafniense Y51 and comparison with Dehalococcoides ethenogenes 195.</title>
        <authorList>
            <person name="Nonaka H."/>
            <person name="Keresztes G."/>
            <person name="Shinoda Y."/>
            <person name="Ikenaga Y."/>
            <person name="Abe M."/>
            <person name="Naito K."/>
            <person name="Inatomi K."/>
            <person name="Furukawa K."/>
            <person name="Inui M."/>
            <person name="Yukawa H."/>
        </authorList>
    </citation>
    <scope>NUCLEOTIDE SEQUENCE [LARGE SCALE GENOMIC DNA]</scope>
    <source>
        <strain evidence="22 23">Y51</strain>
    </source>
</reference>
<dbReference type="InterPro" id="IPR035965">
    <property type="entry name" value="PAS-like_dom_sf"/>
</dbReference>
<dbReference type="InterPro" id="IPR013767">
    <property type="entry name" value="PAS_fold"/>
</dbReference>
<keyword evidence="9" id="KW-0808">Transferase</keyword>
<dbReference type="InterPro" id="IPR003594">
    <property type="entry name" value="HATPase_dom"/>
</dbReference>
<evidence type="ECO:0000256" key="17">
    <source>
        <dbReference type="ARBA" id="ARBA00024827"/>
    </source>
</evidence>
<evidence type="ECO:0000256" key="10">
    <source>
        <dbReference type="ARBA" id="ARBA00022723"/>
    </source>
</evidence>
<organism evidence="22 23">
    <name type="scientific">Desulfitobacterium hafniense (strain Y51)</name>
    <dbReference type="NCBI Taxonomy" id="138119"/>
    <lineage>
        <taxon>Bacteria</taxon>
        <taxon>Bacillati</taxon>
        <taxon>Bacillota</taxon>
        <taxon>Clostridia</taxon>
        <taxon>Eubacteriales</taxon>
        <taxon>Desulfitobacteriaceae</taxon>
        <taxon>Desulfitobacterium</taxon>
    </lineage>
</organism>
<dbReference type="GO" id="GO:0016020">
    <property type="term" value="C:membrane"/>
    <property type="evidence" value="ECO:0007669"/>
    <property type="project" value="InterPro"/>
</dbReference>
<evidence type="ECO:0000256" key="5">
    <source>
        <dbReference type="ARBA" id="ARBA00017322"/>
    </source>
</evidence>
<dbReference type="PROSITE" id="PS50109">
    <property type="entry name" value="HIS_KIN"/>
    <property type="match status" value="1"/>
</dbReference>
<feature type="modified residue" description="Phosphohistidine; by autocatalysis" evidence="19">
    <location>
        <position position="178"/>
    </location>
</feature>
<dbReference type="SUPFAM" id="SSF55874">
    <property type="entry name" value="ATPase domain of HSP90 chaperone/DNA topoisomerase II/histidine kinase"/>
    <property type="match status" value="1"/>
</dbReference>
<dbReference type="InterPro" id="IPR050482">
    <property type="entry name" value="Sensor_HK_TwoCompSys"/>
</dbReference>
<dbReference type="Proteomes" id="UP000001946">
    <property type="component" value="Chromosome"/>
</dbReference>
<dbReference type="AlphaFoldDB" id="Q251B4"/>
<dbReference type="Gene3D" id="3.30.450.20">
    <property type="entry name" value="PAS domain"/>
    <property type="match status" value="1"/>
</dbReference>
<keyword evidence="12" id="KW-0418">Kinase</keyword>
<dbReference type="Pfam" id="PF07730">
    <property type="entry name" value="HisKA_3"/>
    <property type="match status" value="1"/>
</dbReference>
<evidence type="ECO:0000313" key="23">
    <source>
        <dbReference type="Proteomes" id="UP000001946"/>
    </source>
</evidence>
<dbReference type="Pfam" id="PF00989">
    <property type="entry name" value="PAS"/>
    <property type="match status" value="1"/>
</dbReference>
<keyword evidence="11" id="KW-0547">Nucleotide-binding</keyword>
<dbReference type="GO" id="GO:0006355">
    <property type="term" value="P:regulation of DNA-templated transcription"/>
    <property type="evidence" value="ECO:0007669"/>
    <property type="project" value="InterPro"/>
</dbReference>
<dbReference type="InterPro" id="IPR005467">
    <property type="entry name" value="His_kinase_dom"/>
</dbReference>
<dbReference type="InterPro" id="IPR004358">
    <property type="entry name" value="Sig_transdc_His_kin-like_C"/>
</dbReference>
<evidence type="ECO:0000256" key="18">
    <source>
        <dbReference type="ARBA" id="ARBA00030800"/>
    </source>
</evidence>
<evidence type="ECO:0000256" key="7">
    <source>
        <dbReference type="ARBA" id="ARBA00022490"/>
    </source>
</evidence>
<dbReference type="GO" id="GO:0005506">
    <property type="term" value="F:iron ion binding"/>
    <property type="evidence" value="ECO:0007669"/>
    <property type="project" value="InterPro"/>
</dbReference>
<dbReference type="EMBL" id="AP008230">
    <property type="protein sequence ID" value="BAE82128.1"/>
    <property type="molecule type" value="Genomic_DNA"/>
</dbReference>
<dbReference type="Gene3D" id="1.20.5.1930">
    <property type="match status" value="1"/>
</dbReference>
<gene>
    <name evidence="22" type="ordered locus">DSY0339</name>
</gene>
<accession>Q251B4</accession>
<evidence type="ECO:0000259" key="21">
    <source>
        <dbReference type="PROSITE" id="PS50112"/>
    </source>
</evidence>
<sequence length="372" mass="41851">MSCWRNRSLIYLRSEGGLLLRNQGRGVITLYWKCQKEAGSNELLNQITEQIPNPVLVSNEAGWVIGANGAVMRLTGWSFQELTTGRMTVFRHNSPIDDWYNLGGDEGHGLEVCLEKQDGMRLKLPIESVFTYRPPGQAVVAILREFSPQQEEYVQNLLTKYIIRAQEDERKRVSRELHDELGQNIYSVLVGLQVLEKAMPEAVQIQNLQQMVARSLAMLKNIAVELRPSTLDDLGLAAAIRSFLKHFEQTYGIEGQLTVSGEQHRYEPEIETALYRICQEAMLNVAKYAKVTEVQVFLQNYPDQLNLIVEDQGVGFDVGQLEIQGTGLGLYGMKERAQLVGGKVEIVSQVNLGTRVQATIPLTEKGGIWHAH</sequence>
<keyword evidence="23" id="KW-1185">Reference proteome</keyword>
<evidence type="ECO:0000313" key="22">
    <source>
        <dbReference type="EMBL" id="BAE82128.1"/>
    </source>
</evidence>
<evidence type="ECO:0000256" key="9">
    <source>
        <dbReference type="ARBA" id="ARBA00022679"/>
    </source>
</evidence>
<evidence type="ECO:0000256" key="13">
    <source>
        <dbReference type="ARBA" id="ARBA00022840"/>
    </source>
</evidence>
<comment type="PTM">
    <text evidence="19">Autophosphorylated.</text>
</comment>
<dbReference type="GO" id="GO:0005737">
    <property type="term" value="C:cytoplasm"/>
    <property type="evidence" value="ECO:0007669"/>
    <property type="project" value="UniProtKB-SubCell"/>
</dbReference>
<evidence type="ECO:0000256" key="12">
    <source>
        <dbReference type="ARBA" id="ARBA00022777"/>
    </source>
</evidence>
<dbReference type="Gene3D" id="3.30.565.10">
    <property type="entry name" value="Histidine kinase-like ATPase, C-terminal domain"/>
    <property type="match status" value="1"/>
</dbReference>
<keyword evidence="7" id="KW-0963">Cytoplasm</keyword>
<name>Q251B4_DESHY</name>
<dbReference type="InterPro" id="IPR011712">
    <property type="entry name" value="Sig_transdc_His_kin_sub3_dim/P"/>
</dbReference>
<dbReference type="HOGENOM" id="CLU_000445_114_0_9"/>
<keyword evidence="14" id="KW-0408">Iron</keyword>
<dbReference type="EC" id="2.7.13.3" evidence="4"/>
<dbReference type="CDD" id="cd16917">
    <property type="entry name" value="HATPase_UhpB-NarQ-NarX-like"/>
    <property type="match status" value="1"/>
</dbReference>
<protein>
    <recommendedName>
        <fullName evidence="5">Oxygen sensor histidine kinase NreB</fullName>
        <ecNumber evidence="4">2.7.13.3</ecNumber>
    </recommendedName>
    <alternativeName>
        <fullName evidence="18">Nitrogen regulation protein B</fullName>
    </alternativeName>
</protein>
<evidence type="ECO:0000256" key="8">
    <source>
        <dbReference type="ARBA" id="ARBA00022553"/>
    </source>
</evidence>
<evidence type="ECO:0000256" key="15">
    <source>
        <dbReference type="ARBA" id="ARBA00023012"/>
    </source>
</evidence>
<dbReference type="PANTHER" id="PTHR24421:SF10">
    <property type="entry name" value="NITRATE_NITRITE SENSOR PROTEIN NARQ"/>
    <property type="match status" value="1"/>
</dbReference>
<keyword evidence="16" id="KW-0411">Iron-sulfur</keyword>
<dbReference type="SMART" id="SM00387">
    <property type="entry name" value="HATPase_c"/>
    <property type="match status" value="1"/>
</dbReference>
<proteinExistence type="predicted"/>
<evidence type="ECO:0000256" key="4">
    <source>
        <dbReference type="ARBA" id="ARBA00012438"/>
    </source>
</evidence>
<dbReference type="SUPFAM" id="SSF55785">
    <property type="entry name" value="PYP-like sensor domain (PAS domain)"/>
    <property type="match status" value="1"/>
</dbReference>
<dbReference type="PRINTS" id="PR00344">
    <property type="entry name" value="BCTRLSENSOR"/>
</dbReference>
<dbReference type="InterPro" id="IPR000014">
    <property type="entry name" value="PAS"/>
</dbReference>
<comment type="subcellular location">
    <subcellularLocation>
        <location evidence="3">Cytoplasm</location>
    </subcellularLocation>
</comment>